<evidence type="ECO:0000313" key="1">
    <source>
        <dbReference type="EMBL" id="ADI63834.1"/>
    </source>
</evidence>
<protein>
    <submittedName>
        <fullName evidence="1">Uncharacterized protein</fullName>
    </submittedName>
</protein>
<proteinExistence type="predicted"/>
<sequence length="35" mass="4067">MGKVLNIGNFDFHRRMLLADFITGLEGHRRLEPDP</sequence>
<evidence type="ECO:0000313" key="2">
    <source>
        <dbReference type="Proteomes" id="UP000001511"/>
    </source>
</evidence>
<dbReference type="KEGG" id="naz:Aazo_1672"/>
<gene>
    <name evidence="1" type="ordered locus">Aazo_1672</name>
</gene>
<keyword evidence="2" id="KW-1185">Reference proteome</keyword>
<organism evidence="1 2">
    <name type="scientific">Nostoc azollae (strain 0708)</name>
    <name type="common">Anabaena azollae (strain 0708)</name>
    <dbReference type="NCBI Taxonomy" id="551115"/>
    <lineage>
        <taxon>Bacteria</taxon>
        <taxon>Bacillati</taxon>
        <taxon>Cyanobacteriota</taxon>
        <taxon>Cyanophyceae</taxon>
        <taxon>Nostocales</taxon>
        <taxon>Nostocaceae</taxon>
        <taxon>Trichormus</taxon>
    </lineage>
</organism>
<dbReference type="Proteomes" id="UP000001511">
    <property type="component" value="Chromosome"/>
</dbReference>
<dbReference type="HOGENOM" id="CLU_3366113_0_0_3"/>
<accession>D7E537</accession>
<name>D7E537_NOSA0</name>
<reference evidence="1 2" key="1">
    <citation type="journal article" date="2010" name="PLoS ONE">
        <title>Genome erosion in a nitrogen-fixing vertically transmitted endosymbiotic multicellular cyanobacterium.</title>
        <authorList>
            <person name="Ran L."/>
            <person name="Larsson J."/>
            <person name="Vigil-Stenman T."/>
            <person name="Nylander J.A."/>
            <person name="Ininbergs K."/>
            <person name="Zheng W.W."/>
            <person name="Lapidus A."/>
            <person name="Lowry S."/>
            <person name="Haselkorn R."/>
            <person name="Bergman B."/>
        </authorList>
    </citation>
    <scope>NUCLEOTIDE SEQUENCE [LARGE SCALE GENOMIC DNA]</scope>
    <source>
        <strain evidence="1 2">0708</strain>
    </source>
</reference>
<dbReference type="EMBL" id="CP002059">
    <property type="protein sequence ID" value="ADI63834.1"/>
    <property type="molecule type" value="Genomic_DNA"/>
</dbReference>
<dbReference type="AlphaFoldDB" id="D7E537"/>